<feature type="region of interest" description="Disordered" evidence="1">
    <location>
        <begin position="1058"/>
        <end position="1096"/>
    </location>
</feature>
<feature type="domain" description="Integrase catalytic" evidence="2">
    <location>
        <begin position="520"/>
        <end position="627"/>
    </location>
</feature>
<feature type="compositionally biased region" description="Polar residues" evidence="1">
    <location>
        <begin position="42"/>
        <end position="52"/>
    </location>
</feature>
<feature type="region of interest" description="Disordered" evidence="1">
    <location>
        <begin position="618"/>
        <end position="674"/>
    </location>
</feature>
<dbReference type="InterPro" id="IPR012337">
    <property type="entry name" value="RNaseH-like_sf"/>
</dbReference>
<name>A0A6L2NER1_TANCI</name>
<dbReference type="GO" id="GO:0015074">
    <property type="term" value="P:DNA integration"/>
    <property type="evidence" value="ECO:0007669"/>
    <property type="project" value="InterPro"/>
</dbReference>
<evidence type="ECO:0000313" key="3">
    <source>
        <dbReference type="EMBL" id="GEU84713.1"/>
    </source>
</evidence>
<feature type="region of interest" description="Disordered" evidence="1">
    <location>
        <begin position="1232"/>
        <end position="1256"/>
    </location>
</feature>
<dbReference type="GO" id="GO:0003676">
    <property type="term" value="F:nucleic acid binding"/>
    <property type="evidence" value="ECO:0007669"/>
    <property type="project" value="InterPro"/>
</dbReference>
<dbReference type="InterPro" id="IPR001584">
    <property type="entry name" value="Integrase_cat-core"/>
</dbReference>
<evidence type="ECO:0000256" key="1">
    <source>
        <dbReference type="SAM" id="MobiDB-lite"/>
    </source>
</evidence>
<accession>A0A6L2NER1</accession>
<reference evidence="3" key="1">
    <citation type="journal article" date="2019" name="Sci. Rep.">
        <title>Draft genome of Tanacetum cinerariifolium, the natural source of mosquito coil.</title>
        <authorList>
            <person name="Yamashiro T."/>
            <person name="Shiraishi A."/>
            <person name="Satake H."/>
            <person name="Nakayama K."/>
        </authorList>
    </citation>
    <scope>NUCLEOTIDE SEQUENCE</scope>
</reference>
<gene>
    <name evidence="3" type="ORF">Tci_056691</name>
</gene>
<evidence type="ECO:0000259" key="2">
    <source>
        <dbReference type="PROSITE" id="PS50994"/>
    </source>
</evidence>
<protein>
    <submittedName>
        <fullName evidence="3">Putative ribonuclease H-like domain-containing protein</fullName>
    </submittedName>
</protein>
<dbReference type="SUPFAM" id="SSF53098">
    <property type="entry name" value="Ribonuclease H-like"/>
    <property type="match status" value="1"/>
</dbReference>
<feature type="compositionally biased region" description="Basic and acidic residues" evidence="1">
    <location>
        <begin position="1350"/>
        <end position="1394"/>
    </location>
</feature>
<dbReference type="PROSITE" id="PS50994">
    <property type="entry name" value="INTEGRASE"/>
    <property type="match status" value="1"/>
</dbReference>
<organism evidence="3">
    <name type="scientific">Tanacetum cinerariifolium</name>
    <name type="common">Dalmatian daisy</name>
    <name type="synonym">Chrysanthemum cinerariifolium</name>
    <dbReference type="NCBI Taxonomy" id="118510"/>
    <lineage>
        <taxon>Eukaryota</taxon>
        <taxon>Viridiplantae</taxon>
        <taxon>Streptophyta</taxon>
        <taxon>Embryophyta</taxon>
        <taxon>Tracheophyta</taxon>
        <taxon>Spermatophyta</taxon>
        <taxon>Magnoliopsida</taxon>
        <taxon>eudicotyledons</taxon>
        <taxon>Gunneridae</taxon>
        <taxon>Pentapetalae</taxon>
        <taxon>asterids</taxon>
        <taxon>campanulids</taxon>
        <taxon>Asterales</taxon>
        <taxon>Asteraceae</taxon>
        <taxon>Asteroideae</taxon>
        <taxon>Anthemideae</taxon>
        <taxon>Anthemidinae</taxon>
        <taxon>Tanacetum</taxon>
    </lineage>
</organism>
<feature type="region of interest" description="Disordered" evidence="1">
    <location>
        <begin position="37"/>
        <end position="62"/>
    </location>
</feature>
<proteinExistence type="predicted"/>
<dbReference type="PANTHER" id="PTHR42648:SF32">
    <property type="entry name" value="RIBONUCLEASE H-LIKE DOMAIN, GAG-PRE-INTEGRASE DOMAIN PROTEIN-RELATED"/>
    <property type="match status" value="1"/>
</dbReference>
<dbReference type="InterPro" id="IPR025724">
    <property type="entry name" value="GAG-pre-integrase_dom"/>
</dbReference>
<dbReference type="PANTHER" id="PTHR42648">
    <property type="entry name" value="TRANSPOSASE, PUTATIVE-RELATED"/>
    <property type="match status" value="1"/>
</dbReference>
<dbReference type="InterPro" id="IPR039537">
    <property type="entry name" value="Retrotran_Ty1/copia-like"/>
</dbReference>
<dbReference type="EMBL" id="BKCJ010008954">
    <property type="protein sequence ID" value="GEU84713.1"/>
    <property type="molecule type" value="Genomic_DNA"/>
</dbReference>
<dbReference type="Gene3D" id="3.30.420.10">
    <property type="entry name" value="Ribonuclease H-like superfamily/Ribonuclease H"/>
    <property type="match status" value="1"/>
</dbReference>
<sequence length="1424" mass="162129">MDLLTLLLDELIDEEASSSDSKDEEYAMMVKDIKNFLEEEGNSSNNYTTTKRPSGKQRKIRGERWIERSWNDSDEDDSDEDEDIKKHEKCLMAHDSNKVFKNKLDENGVLSRNKARLLAQGYNQQEGIDFNDTYAPVASFMNNLRTSKLSISNLSLPDRRSTCSVIQCFKQCSIDTRMVTVVVEKLHQSVKLVLANLKLLRSLPSAWNNIALIMRNKSNLDTLSIDDLYNNLKLDNKDLEQIDTDDLEEIDIKWRGHFARECMAPRNQGNRNRDTLRRNVPVDTSTINTLVVQDRIGGYDWSFQAEEELTNYALIAYASQDKTGLGYDGQMNESNLNDIHVNESEVLNNVVDSCESDRDDNQVNDRFKTGTSPTSQIIKKLMVDLLHLEELLNEVKLLEKKNSVLFTDTECVVLSHDFNLLDESQVLLKVPKNHNMYSFDLKNVVPVGSLTCLFTKASLDESNLWHRRLGHINFKTMNKLVRGNLVRGLPSKLFKNDHTCFTCPKGKQKKYSCKTNTMSSIFKPLQLLHMDLFSPVSIRSINKKTYCLGVADDFSRFTWVLFLATMDETLEILKNFIVCIENQMDHKVKKISSENETEFKYRIMNEFSEMKGIRREFSVARTPQQNGPKTSEDKITDDAGKKSIEVPRKENRVQDPAKEGDKNDQEKDVRDQEEALRKQFEQESERLFGQEEVANTNRLNIVSSPVNAVSSSFTTLNPGRERTQRNEFESMVGQDKDANGNMIFTHVSAAGSTYFNLGGSIPVNVATLPNTNLPTDPLMPDLEDIADLQYTRIFSGTYDDEVEGVEADFNNLELTIVVTPILTTKIYKDYLKEKIISDPHLALQTRKMTKTSQEHAMVSYIKNQRRTNYKDYQNCILACFLSQIEPKKVNQALIDPSWIEAMQDELLQFRLQKQDKYVADILKKFDFSSMKKASTLIETNKALLKDKKPRIFQVTPKVSHLHVVKRIFRYLKGQPKLGLWYLRDSPFDLEAFSDSDYARASLDRKSTAREYVAAANCYGQFWQTATTCTLDNGEMEITATIDGKVKVVTEASVKRHVKLEDSDGASSTSLPHISSPPRSSIRQETKIPHPRSPTYTHVADEATSTGVDVRHKGAATTVTSLDAGQGSGNIDKPPSMPHNLPLQRVNTLGSDEGSMTLKELMVLCITLSQKVESLEADLKQTKQVYGATYTKLIIKLGVLSAAKVLIDIARRNVQTYTRCRAVSTGSHRVSTASRMISTAEESVSTPGASMPDNTADMTDKEEEWENIKARVEADEELTQRFQAEERNKYSEVNQAKMLVDLINQRKRYFVEQKAEAKRKKPMTQAQQRTYMSNYIKHIGKDFVPMESEDDKGIPKLAEARSSKRDTEEERDQVRSKKQKIGESSKPRNKDVNKLSQEDLQQLMIIVLEQGMNVEALQTKYPIID</sequence>
<dbReference type="InterPro" id="IPR036397">
    <property type="entry name" value="RNaseH_sf"/>
</dbReference>
<dbReference type="Pfam" id="PF13976">
    <property type="entry name" value="gag_pre-integrs"/>
    <property type="match status" value="1"/>
</dbReference>
<comment type="caution">
    <text evidence="3">The sequence shown here is derived from an EMBL/GenBank/DDBJ whole genome shotgun (WGS) entry which is preliminary data.</text>
</comment>
<feature type="region of interest" description="Disordered" evidence="1">
    <location>
        <begin position="1344"/>
        <end position="1394"/>
    </location>
</feature>
<feature type="compositionally biased region" description="Basic and acidic residues" evidence="1">
    <location>
        <begin position="630"/>
        <end position="674"/>
    </location>
</feature>